<dbReference type="EMBL" id="JAPDRQ010000080">
    <property type="protein sequence ID" value="KAJ9656285.1"/>
    <property type="molecule type" value="Genomic_DNA"/>
</dbReference>
<sequence length="257" mass="29203">MEDSVACNRPAEYRESLTPTEILSVTDCTDDDAAERDTDSDSSLPSVQELLFGRRKAQSNLHSEPVEGNTQQEEQRYDRHDSVEILESPSSSDCLDGEGEDGAAATTEPEDKTTAKTGKDRQQHELHGSNSPCHSSLCSKQRASENQGPRNISQAAHQISQGQVKETGKPSINIGEISFLGVYEQRETPQGPEYRCLVKMWLRPQDGIPQEQMQEYDDEIAQSRRRQTLRKRRYSFDGEDADVRMEKKIRRWKERSR</sequence>
<gene>
    <name evidence="1" type="ORF">H2198_005060</name>
</gene>
<protein>
    <submittedName>
        <fullName evidence="1">Uncharacterized protein</fullName>
    </submittedName>
</protein>
<evidence type="ECO:0000313" key="2">
    <source>
        <dbReference type="Proteomes" id="UP001172386"/>
    </source>
</evidence>
<name>A0ACC3A6W2_9EURO</name>
<proteinExistence type="predicted"/>
<dbReference type="Proteomes" id="UP001172386">
    <property type="component" value="Unassembled WGS sequence"/>
</dbReference>
<accession>A0ACC3A6W2</accession>
<keyword evidence="2" id="KW-1185">Reference proteome</keyword>
<reference evidence="1" key="1">
    <citation type="submission" date="2022-10" db="EMBL/GenBank/DDBJ databases">
        <title>Culturing micro-colonial fungi from biological soil crusts in the Mojave desert and describing Neophaeococcomyces mojavensis, and introducing the new genera and species Taxawa tesnikishii.</title>
        <authorList>
            <person name="Kurbessoian T."/>
            <person name="Stajich J.E."/>
        </authorList>
    </citation>
    <scope>NUCLEOTIDE SEQUENCE</scope>
    <source>
        <strain evidence="1">JES_112</strain>
    </source>
</reference>
<organism evidence="1 2">
    <name type="scientific">Neophaeococcomyces mojaviensis</name>
    <dbReference type="NCBI Taxonomy" id="3383035"/>
    <lineage>
        <taxon>Eukaryota</taxon>
        <taxon>Fungi</taxon>
        <taxon>Dikarya</taxon>
        <taxon>Ascomycota</taxon>
        <taxon>Pezizomycotina</taxon>
        <taxon>Eurotiomycetes</taxon>
        <taxon>Chaetothyriomycetidae</taxon>
        <taxon>Chaetothyriales</taxon>
        <taxon>Chaetothyriales incertae sedis</taxon>
        <taxon>Neophaeococcomyces</taxon>
    </lineage>
</organism>
<comment type="caution">
    <text evidence="1">The sequence shown here is derived from an EMBL/GenBank/DDBJ whole genome shotgun (WGS) entry which is preliminary data.</text>
</comment>
<evidence type="ECO:0000313" key="1">
    <source>
        <dbReference type="EMBL" id="KAJ9656285.1"/>
    </source>
</evidence>